<feature type="domain" description="MYND-type" evidence="5">
    <location>
        <begin position="310"/>
        <end position="352"/>
    </location>
</feature>
<dbReference type="GO" id="GO:0008270">
    <property type="term" value="F:zinc ion binding"/>
    <property type="evidence" value="ECO:0007669"/>
    <property type="project" value="UniProtKB-KW"/>
</dbReference>
<evidence type="ECO:0000256" key="1">
    <source>
        <dbReference type="ARBA" id="ARBA00022723"/>
    </source>
</evidence>
<dbReference type="PROSITE" id="PS50865">
    <property type="entry name" value="ZF_MYND_2"/>
    <property type="match status" value="1"/>
</dbReference>
<keyword evidence="1" id="KW-0479">Metal-binding</keyword>
<dbReference type="EMBL" id="JACAZH010000001">
    <property type="protein sequence ID" value="KAF7378236.1"/>
    <property type="molecule type" value="Genomic_DNA"/>
</dbReference>
<proteinExistence type="predicted"/>
<comment type="caution">
    <text evidence="6">The sequence shown here is derived from an EMBL/GenBank/DDBJ whole genome shotgun (WGS) entry which is preliminary data.</text>
</comment>
<dbReference type="OrthoDB" id="2849301at2759"/>
<gene>
    <name evidence="6" type="ORF">MSAN_00248500</name>
</gene>
<reference evidence="6" key="1">
    <citation type="submission" date="2020-05" db="EMBL/GenBank/DDBJ databases">
        <title>Mycena genomes resolve the evolution of fungal bioluminescence.</title>
        <authorList>
            <person name="Tsai I.J."/>
        </authorList>
    </citation>
    <scope>NUCLEOTIDE SEQUENCE</scope>
    <source>
        <strain evidence="6">160909Yilan</strain>
    </source>
</reference>
<dbReference type="Gene3D" id="6.10.140.2220">
    <property type="match status" value="1"/>
</dbReference>
<evidence type="ECO:0000256" key="2">
    <source>
        <dbReference type="ARBA" id="ARBA00022771"/>
    </source>
</evidence>
<keyword evidence="2 4" id="KW-0863">Zinc-finger</keyword>
<name>A0A8H7DP33_9AGAR</name>
<sequence length="471" mass="52613">MDTITLVSDISDIAPEHFQLLIPVLYAVLDPARISTILSRFDSSGWPSIKANIVEAYACLRGMSQFFNAISPGACIDLWQHVWPWIKFLDEFDGCLPIKEVLPVQVRYAASSTVFEELVTRTGGTRTDLASVVISLIKHVLPKPDSPVTSQTISHLVGTLYIISTRNCPSADHSFTGAVSQHPGLCTDCAESLFLCPSGSNTVIPPTWLPESLRAGLLDILFTPHHQEAISISVVTLLEKVFIPGTVYRSVLEQLRTSLAQVRDRDAAAIFDNAALLARWESFVKLVDYRLSILDQYTSGALAVPRACDDLECGKICSKQELKRCSGCLTGYYCSPICQGNDWQRGGHRQTCDDLSLRRIKYSHIPSGDRSFLRTLVYHEYTTRREEIAEKQLLFIRQHPGEVPYTMFAYLRSTCEITIGSLGNASDFEFEADRTWRSGGRIQLHLVKILEGTVGQSREFSCWPFPLRVSD</sequence>
<organism evidence="6 7">
    <name type="scientific">Mycena sanguinolenta</name>
    <dbReference type="NCBI Taxonomy" id="230812"/>
    <lineage>
        <taxon>Eukaryota</taxon>
        <taxon>Fungi</taxon>
        <taxon>Dikarya</taxon>
        <taxon>Basidiomycota</taxon>
        <taxon>Agaricomycotina</taxon>
        <taxon>Agaricomycetes</taxon>
        <taxon>Agaricomycetidae</taxon>
        <taxon>Agaricales</taxon>
        <taxon>Marasmiineae</taxon>
        <taxon>Mycenaceae</taxon>
        <taxon>Mycena</taxon>
    </lineage>
</organism>
<protein>
    <submittedName>
        <fullName evidence="6">MYND-type domain-containing protein</fullName>
    </submittedName>
</protein>
<dbReference type="Pfam" id="PF01753">
    <property type="entry name" value="zf-MYND"/>
    <property type="match status" value="1"/>
</dbReference>
<evidence type="ECO:0000313" key="7">
    <source>
        <dbReference type="Proteomes" id="UP000623467"/>
    </source>
</evidence>
<evidence type="ECO:0000256" key="3">
    <source>
        <dbReference type="ARBA" id="ARBA00022833"/>
    </source>
</evidence>
<evidence type="ECO:0000313" key="6">
    <source>
        <dbReference type="EMBL" id="KAF7378236.1"/>
    </source>
</evidence>
<dbReference type="AlphaFoldDB" id="A0A8H7DP33"/>
<dbReference type="Proteomes" id="UP000623467">
    <property type="component" value="Unassembled WGS sequence"/>
</dbReference>
<accession>A0A8H7DP33</accession>
<dbReference type="InterPro" id="IPR002893">
    <property type="entry name" value="Znf_MYND"/>
</dbReference>
<keyword evidence="3" id="KW-0862">Zinc</keyword>
<dbReference type="SUPFAM" id="SSF144232">
    <property type="entry name" value="HIT/MYND zinc finger-like"/>
    <property type="match status" value="1"/>
</dbReference>
<keyword evidence="7" id="KW-1185">Reference proteome</keyword>
<evidence type="ECO:0000259" key="5">
    <source>
        <dbReference type="PROSITE" id="PS50865"/>
    </source>
</evidence>
<evidence type="ECO:0000256" key="4">
    <source>
        <dbReference type="PROSITE-ProRule" id="PRU00134"/>
    </source>
</evidence>